<name>A0A9Q4XWE7_CLOBO</name>
<dbReference type="AlphaFoldDB" id="A0A9Q4XWE7"/>
<dbReference type="EMBL" id="SXDK01000028">
    <property type="protein sequence ID" value="NFU60962.1"/>
    <property type="molecule type" value="Genomic_DNA"/>
</dbReference>
<keyword evidence="2" id="KW-0503">Monooxygenase</keyword>
<comment type="caution">
    <text evidence="2">The sequence shown here is derived from an EMBL/GenBank/DDBJ whole genome shotgun (WGS) entry which is preliminary data.</text>
</comment>
<sequence>MASIFPTVSSVLLPTFCTGSFNLGIISPLGFPIKAIEEDTKDLLITFAIAQST</sequence>
<dbReference type="Proteomes" id="UP000481363">
    <property type="component" value="Unassembled WGS sequence"/>
</dbReference>
<evidence type="ECO:0000313" key="2">
    <source>
        <dbReference type="EMBL" id="NFU60962.1"/>
    </source>
</evidence>
<organism evidence="2 4">
    <name type="scientific">Clostridium botulinum</name>
    <dbReference type="NCBI Taxonomy" id="1491"/>
    <lineage>
        <taxon>Bacteria</taxon>
        <taxon>Bacillati</taxon>
        <taxon>Bacillota</taxon>
        <taxon>Clostridia</taxon>
        <taxon>Eubacteriales</taxon>
        <taxon>Clostridiaceae</taxon>
        <taxon>Clostridium</taxon>
    </lineage>
</organism>
<proteinExistence type="predicted"/>
<accession>A0A9Q4XWE7</accession>
<evidence type="ECO:0000313" key="3">
    <source>
        <dbReference type="Proteomes" id="UP000481363"/>
    </source>
</evidence>
<dbReference type="Proteomes" id="UP000785180">
    <property type="component" value="Unassembled WGS sequence"/>
</dbReference>
<reference evidence="2 3" key="1">
    <citation type="submission" date="2019-04" db="EMBL/GenBank/DDBJ databases">
        <title>Genome sequencing of Clostridium botulinum Groups I-IV and Clostridium butyricum.</title>
        <authorList>
            <person name="Brunt J."/>
            <person name="Van Vliet A.H.M."/>
            <person name="Stringer S.C."/>
            <person name="Carter A.T."/>
            <person name="Peck M.W."/>
        </authorList>
    </citation>
    <scope>NUCLEOTIDE SEQUENCE</scope>
    <source>
        <strain evidence="2">7221C</strain>
        <strain evidence="1 3">IFR 18/049</strain>
    </source>
</reference>
<dbReference type="EMBL" id="SWNT01000025">
    <property type="protein sequence ID" value="NFF71629.1"/>
    <property type="molecule type" value="Genomic_DNA"/>
</dbReference>
<evidence type="ECO:0000313" key="1">
    <source>
        <dbReference type="EMBL" id="NFF71629.1"/>
    </source>
</evidence>
<protein>
    <submittedName>
        <fullName evidence="2">Alkanesulfonate monooxygenase</fullName>
    </submittedName>
</protein>
<gene>
    <name evidence="1" type="ORF">FCV11_11175</name>
    <name evidence="2" type="ORF">FDF67_12440</name>
</gene>
<keyword evidence="2" id="KW-0560">Oxidoreductase</keyword>
<evidence type="ECO:0000313" key="4">
    <source>
        <dbReference type="Proteomes" id="UP000785180"/>
    </source>
</evidence>
<dbReference type="GO" id="GO:0004497">
    <property type="term" value="F:monooxygenase activity"/>
    <property type="evidence" value="ECO:0007669"/>
    <property type="project" value="UniProtKB-KW"/>
</dbReference>